<keyword evidence="15" id="KW-0511">Multifunctional enzyme</keyword>
<dbReference type="Proteomes" id="UP001479436">
    <property type="component" value="Unassembled WGS sequence"/>
</dbReference>
<feature type="domain" description="Pterin-binding" evidence="16">
    <location>
        <begin position="462"/>
        <end position="724"/>
    </location>
</feature>
<dbReference type="InterPro" id="IPR043133">
    <property type="entry name" value="GTP-CH-I_C/QueF"/>
</dbReference>
<evidence type="ECO:0000256" key="10">
    <source>
        <dbReference type="ARBA" id="ARBA00022741"/>
    </source>
</evidence>
<gene>
    <name evidence="17" type="primary">FOL1_1</name>
    <name evidence="17" type="ORF">K7432_001415</name>
</gene>
<evidence type="ECO:0000256" key="12">
    <source>
        <dbReference type="ARBA" id="ARBA00022840"/>
    </source>
</evidence>
<comment type="similarity">
    <text evidence="7">In the C-terminal section; belongs to the DHPS family.</text>
</comment>
<protein>
    <submittedName>
        <fullName evidence="17">Trifunctional dihydropteroate synthetase</fullName>
    </submittedName>
</protein>
<dbReference type="EMBL" id="JASJQH010000031">
    <property type="protein sequence ID" value="KAK9768169.1"/>
    <property type="molecule type" value="Genomic_DNA"/>
</dbReference>
<evidence type="ECO:0000256" key="8">
    <source>
        <dbReference type="ARBA" id="ARBA00022679"/>
    </source>
</evidence>
<evidence type="ECO:0000256" key="7">
    <source>
        <dbReference type="ARBA" id="ARBA00009951"/>
    </source>
</evidence>
<dbReference type="InterPro" id="IPR011005">
    <property type="entry name" value="Dihydropteroate_synth-like_sf"/>
</dbReference>
<dbReference type="InterPro" id="IPR006157">
    <property type="entry name" value="FolB_dom"/>
</dbReference>
<evidence type="ECO:0000256" key="14">
    <source>
        <dbReference type="ARBA" id="ARBA00022909"/>
    </source>
</evidence>
<comment type="catalytic activity">
    <reaction evidence="1">
        <text>(7,8-dihydropterin-6-yl)methyl diphosphate + 4-aminobenzoate = 7,8-dihydropteroate + diphosphate</text>
        <dbReference type="Rhea" id="RHEA:19949"/>
        <dbReference type="ChEBI" id="CHEBI:17836"/>
        <dbReference type="ChEBI" id="CHEBI:17839"/>
        <dbReference type="ChEBI" id="CHEBI:33019"/>
        <dbReference type="ChEBI" id="CHEBI:72950"/>
        <dbReference type="EC" id="2.5.1.15"/>
    </reaction>
</comment>
<evidence type="ECO:0000256" key="5">
    <source>
        <dbReference type="ARBA" id="ARBA00005051"/>
    </source>
</evidence>
<evidence type="ECO:0000256" key="4">
    <source>
        <dbReference type="ARBA" id="ARBA00004763"/>
    </source>
</evidence>
<dbReference type="SMART" id="SM00905">
    <property type="entry name" value="FolB"/>
    <property type="match status" value="2"/>
</dbReference>
<comment type="pathway">
    <text evidence="4">Cofactor biosynthesis; tetrahydrofolate biosynthesis; 7,8-dihydrofolate from 2-amino-4-hydroxy-6-hydroxymethyl-7,8-dihydropteridine diphosphate and 4-aminobenzoate: step 1/2.</text>
</comment>
<keyword evidence="13" id="KW-0460">Magnesium</keyword>
<keyword evidence="11" id="KW-0418">Kinase</keyword>
<evidence type="ECO:0000256" key="1">
    <source>
        <dbReference type="ARBA" id="ARBA00000012"/>
    </source>
</evidence>
<keyword evidence="8" id="KW-0808">Transferase</keyword>
<sequence length="739" mass="82174">MTSFKDKIILRDLMVQTTLGVDSWEREKPQPVVLNIVLFTNVSNAGDNDNLTTSIHYGHLCKGVQKFAKESKHRSMEAFANGIARVCLYDFNAGIANIKVEKPRALLNADSAGVEITRVKTDFEDISEEEKVQVNEAFNLPHDTIFVKNLRLSAIIGCNPWEREHKQTVLLNLTIHSDPMYLGTNIDRVVKPHNYLTIARVITAHVEESDYKTVEALSTSVAKVALEKCHVPRITVKVEKPSALIYAQGAGVEVTRELSDFPPALNTNIGSEDIMTKVYPTKDEHVSILAIGTNLGDRVANIKSALKTLHEHPDCRLVDTSFLYETPPMYLTEQPPFLNSACKIYTKLNPIDLLALCKTIEKETGRVPTVRNGPRPIDLDILFYDNMEYQSPTLEIPHPRIQERGFVLKPLCDIASDFEHPKLFRTCGQLLSQLVYVQPEIEQEILKVMPIGDNLWNWNKKTYIMGILNVTPDSFSDGGLHSNLDSAVTHAEKLVQDGADIIDIGGMSTRPGAEEISIEEEINRVIPVIKALREKGVTAPISVDTYRAEVAERAIEAGADLINDVSGGTLDSKMFEIMAKLNVPVCLMHMRGNTKTMQSLTEYKNNDVIADIVRKLTETVRNCIKSGLYRWNVILDPGIGFAKNSEQNFQILRHLPDIVSAESSLNGFPTLVGPSRKGFIGEVTEKSDAKQRVWGTAAACSASIAGGSNLLRVHDVEQMIDVVKVSDAIWKARAIEKTE</sequence>
<dbReference type="PROSITE" id="PS00792">
    <property type="entry name" value="DHPS_1"/>
    <property type="match status" value="1"/>
</dbReference>
<dbReference type="Gene3D" id="3.30.1130.10">
    <property type="match status" value="2"/>
</dbReference>
<dbReference type="InterPro" id="IPR035907">
    <property type="entry name" value="Hppk_sf"/>
</dbReference>
<keyword evidence="9" id="KW-0479">Metal-binding</keyword>
<reference evidence="17 18" key="1">
    <citation type="submission" date="2023-04" db="EMBL/GenBank/DDBJ databases">
        <title>Genome of Basidiobolus ranarum AG-B5.</title>
        <authorList>
            <person name="Stajich J.E."/>
            <person name="Carter-House D."/>
            <person name="Gryganskyi A."/>
        </authorList>
    </citation>
    <scope>NUCLEOTIDE SEQUENCE [LARGE SCALE GENOMIC DNA]</scope>
    <source>
        <strain evidence="17 18">AG-B5</strain>
    </source>
</reference>
<keyword evidence="18" id="KW-1185">Reference proteome</keyword>
<keyword evidence="10" id="KW-0547">Nucleotide-binding</keyword>
<evidence type="ECO:0000256" key="13">
    <source>
        <dbReference type="ARBA" id="ARBA00022842"/>
    </source>
</evidence>
<dbReference type="PROSITE" id="PS50972">
    <property type="entry name" value="PTERIN_BINDING"/>
    <property type="match status" value="1"/>
</dbReference>
<dbReference type="InterPro" id="IPR045031">
    <property type="entry name" value="DHP_synth-like"/>
</dbReference>
<dbReference type="InterPro" id="IPR000489">
    <property type="entry name" value="Pterin-binding_dom"/>
</dbReference>
<dbReference type="SUPFAM" id="SSF55083">
    <property type="entry name" value="6-hydroxymethyl-7,8-dihydropterin pyrophosphokinase, HPPK"/>
    <property type="match status" value="1"/>
</dbReference>
<comment type="pathway">
    <text evidence="5">Cofactor biosynthesis; tetrahydrofolate biosynthesis; 2-amino-4-hydroxy-6-hydroxymethyl-7,8-dihydropteridine diphosphate from 7,8-dihydroneopterin triphosphate: step 4/4.</text>
</comment>
<evidence type="ECO:0000256" key="9">
    <source>
        <dbReference type="ARBA" id="ARBA00022723"/>
    </source>
</evidence>
<dbReference type="Pfam" id="PF01288">
    <property type="entry name" value="HPPK"/>
    <property type="match status" value="1"/>
</dbReference>
<dbReference type="NCBIfam" id="TIGR01496">
    <property type="entry name" value="DHPS"/>
    <property type="match status" value="1"/>
</dbReference>
<comment type="caution">
    <text evidence="17">The sequence shown here is derived from an EMBL/GenBank/DDBJ whole genome shotgun (WGS) entry which is preliminary data.</text>
</comment>
<dbReference type="InterPro" id="IPR000550">
    <property type="entry name" value="Hppk"/>
</dbReference>
<evidence type="ECO:0000259" key="16">
    <source>
        <dbReference type="PROSITE" id="PS50972"/>
    </source>
</evidence>
<dbReference type="CDD" id="cd00739">
    <property type="entry name" value="DHPS"/>
    <property type="match status" value="1"/>
</dbReference>
<organism evidence="17 18">
    <name type="scientific">Basidiobolus ranarum</name>
    <dbReference type="NCBI Taxonomy" id="34480"/>
    <lineage>
        <taxon>Eukaryota</taxon>
        <taxon>Fungi</taxon>
        <taxon>Fungi incertae sedis</taxon>
        <taxon>Zoopagomycota</taxon>
        <taxon>Entomophthoromycotina</taxon>
        <taxon>Basidiobolomycetes</taxon>
        <taxon>Basidiobolales</taxon>
        <taxon>Basidiobolaceae</taxon>
        <taxon>Basidiobolus</taxon>
    </lineage>
</organism>
<keyword evidence="14" id="KW-0289">Folate biosynthesis</keyword>
<comment type="catalytic activity">
    <reaction evidence="2">
        <text>6-hydroxymethyl-7,8-dihydropterin + ATP = (7,8-dihydropterin-6-yl)methyl diphosphate + AMP + H(+)</text>
        <dbReference type="Rhea" id="RHEA:11412"/>
        <dbReference type="ChEBI" id="CHEBI:15378"/>
        <dbReference type="ChEBI" id="CHEBI:30616"/>
        <dbReference type="ChEBI" id="CHEBI:44841"/>
        <dbReference type="ChEBI" id="CHEBI:72950"/>
        <dbReference type="ChEBI" id="CHEBI:456215"/>
        <dbReference type="EC" id="2.7.6.3"/>
    </reaction>
</comment>
<dbReference type="Gene3D" id="3.20.20.20">
    <property type="entry name" value="Dihydropteroate synthase-like"/>
    <property type="match status" value="1"/>
</dbReference>
<evidence type="ECO:0000256" key="6">
    <source>
        <dbReference type="ARBA" id="ARBA00009640"/>
    </source>
</evidence>
<dbReference type="PROSITE" id="PS00794">
    <property type="entry name" value="HPPK"/>
    <property type="match status" value="1"/>
</dbReference>
<dbReference type="NCBIfam" id="TIGR00526">
    <property type="entry name" value="folB_dom"/>
    <property type="match status" value="2"/>
</dbReference>
<dbReference type="PANTHER" id="PTHR20941">
    <property type="entry name" value="FOLATE SYNTHESIS PROTEINS"/>
    <property type="match status" value="1"/>
</dbReference>
<comment type="cofactor">
    <cofactor evidence="3">
        <name>Mg(2+)</name>
        <dbReference type="ChEBI" id="CHEBI:18420"/>
    </cofactor>
</comment>
<dbReference type="PROSITE" id="PS00793">
    <property type="entry name" value="DHPS_2"/>
    <property type="match status" value="1"/>
</dbReference>
<dbReference type="PANTHER" id="PTHR20941:SF1">
    <property type="entry name" value="FOLIC ACID SYNTHESIS PROTEIN FOL1"/>
    <property type="match status" value="1"/>
</dbReference>
<dbReference type="NCBIfam" id="TIGR01498">
    <property type="entry name" value="folK"/>
    <property type="match status" value="1"/>
</dbReference>
<name>A0ABR2X329_9FUNG</name>
<dbReference type="CDD" id="cd00534">
    <property type="entry name" value="DHNA_DHNTPE"/>
    <property type="match status" value="2"/>
</dbReference>
<dbReference type="Pfam" id="PF00809">
    <property type="entry name" value="Pterin_bind"/>
    <property type="match status" value="1"/>
</dbReference>
<evidence type="ECO:0000256" key="11">
    <source>
        <dbReference type="ARBA" id="ARBA00022777"/>
    </source>
</evidence>
<keyword evidence="12" id="KW-0067">ATP-binding</keyword>
<dbReference type="Gene3D" id="3.30.70.560">
    <property type="entry name" value="7,8-Dihydro-6-hydroxymethylpterin-pyrophosphokinase HPPK"/>
    <property type="match status" value="1"/>
</dbReference>
<evidence type="ECO:0000256" key="15">
    <source>
        <dbReference type="ARBA" id="ARBA00023268"/>
    </source>
</evidence>
<proteinExistence type="inferred from homology"/>
<dbReference type="InterPro" id="IPR006390">
    <property type="entry name" value="DHP_synth_dom"/>
</dbReference>
<accession>A0ABR2X329</accession>
<dbReference type="SUPFAM" id="SSF51717">
    <property type="entry name" value="Dihydropteroate synthetase-like"/>
    <property type="match status" value="1"/>
</dbReference>
<dbReference type="Pfam" id="PF02152">
    <property type="entry name" value="FolB"/>
    <property type="match status" value="2"/>
</dbReference>
<dbReference type="CDD" id="cd00483">
    <property type="entry name" value="HPPK"/>
    <property type="match status" value="1"/>
</dbReference>
<evidence type="ECO:0000256" key="2">
    <source>
        <dbReference type="ARBA" id="ARBA00000198"/>
    </source>
</evidence>
<comment type="similarity">
    <text evidence="6">In the N-terminal section; belongs to the DHNA family.</text>
</comment>
<dbReference type="SUPFAM" id="SSF55620">
    <property type="entry name" value="Tetrahydrobiopterin biosynthesis enzymes-like"/>
    <property type="match status" value="2"/>
</dbReference>
<evidence type="ECO:0000313" key="17">
    <source>
        <dbReference type="EMBL" id="KAK9768169.1"/>
    </source>
</evidence>
<evidence type="ECO:0000256" key="3">
    <source>
        <dbReference type="ARBA" id="ARBA00001946"/>
    </source>
</evidence>
<evidence type="ECO:0000313" key="18">
    <source>
        <dbReference type="Proteomes" id="UP001479436"/>
    </source>
</evidence>